<dbReference type="Proteomes" id="UP000187323">
    <property type="component" value="Unassembled WGS sequence"/>
</dbReference>
<organism evidence="2 3">
    <name type="scientific">Paenibacillus odorifer</name>
    <dbReference type="NCBI Taxonomy" id="189426"/>
    <lineage>
        <taxon>Bacteria</taxon>
        <taxon>Bacillati</taxon>
        <taxon>Bacillota</taxon>
        <taxon>Bacilli</taxon>
        <taxon>Bacillales</taxon>
        <taxon>Paenibacillaceae</taxon>
        <taxon>Paenibacillus</taxon>
    </lineage>
</organism>
<proteinExistence type="predicted"/>
<keyword evidence="1" id="KW-0732">Signal</keyword>
<evidence type="ECO:0000313" key="2">
    <source>
        <dbReference type="EMBL" id="OME11084.1"/>
    </source>
</evidence>
<accession>A0AB36J3L1</accession>
<dbReference type="EMBL" id="MPTO01000042">
    <property type="protein sequence ID" value="OME11084.1"/>
    <property type="molecule type" value="Genomic_DNA"/>
</dbReference>
<dbReference type="AlphaFoldDB" id="A0AB36J3L1"/>
<dbReference type="PROSITE" id="PS51257">
    <property type="entry name" value="PROKAR_LIPOPROTEIN"/>
    <property type="match status" value="1"/>
</dbReference>
<feature type="signal peptide" evidence="1">
    <location>
        <begin position="1"/>
        <end position="23"/>
    </location>
</feature>
<sequence length="131" mass="14739">MKKVWSGLFIVCLVLVFAGCSSSKEDDNLTMDKFIEAFNNSGEDINHDVDSGVEKGIKKEKKPKYEMIDAKDGVIFNIANNTVKIYEYESNSKAKKAVEKYASIMGDWPVKGNFVLETNNQKAKEIFNSVK</sequence>
<comment type="caution">
    <text evidence="2">The sequence shown here is derived from an EMBL/GenBank/DDBJ whole genome shotgun (WGS) entry which is preliminary data.</text>
</comment>
<evidence type="ECO:0008006" key="4">
    <source>
        <dbReference type="Google" id="ProtNLM"/>
    </source>
</evidence>
<evidence type="ECO:0000256" key="1">
    <source>
        <dbReference type="SAM" id="SignalP"/>
    </source>
</evidence>
<protein>
    <recommendedName>
        <fullName evidence="4">Lipoprotein</fullName>
    </recommendedName>
</protein>
<feature type="chain" id="PRO_5044256366" description="Lipoprotein" evidence="1">
    <location>
        <begin position="24"/>
        <end position="131"/>
    </location>
</feature>
<reference evidence="2 3" key="1">
    <citation type="submission" date="2016-10" db="EMBL/GenBank/DDBJ databases">
        <title>Paenibacillus species isolates.</title>
        <authorList>
            <person name="Beno S.M."/>
        </authorList>
    </citation>
    <scope>NUCLEOTIDE SEQUENCE [LARGE SCALE GENOMIC DNA]</scope>
    <source>
        <strain evidence="2 3">FSL H7-0918</strain>
    </source>
</reference>
<gene>
    <name evidence="2" type="ORF">BSK47_29700</name>
</gene>
<dbReference type="RefSeq" id="WP_076138682.1">
    <property type="nucleotide sequence ID" value="NZ_MPTO01000042.1"/>
</dbReference>
<evidence type="ECO:0000313" key="3">
    <source>
        <dbReference type="Proteomes" id="UP000187323"/>
    </source>
</evidence>
<name>A0AB36J3L1_9BACL</name>